<protein>
    <submittedName>
        <fullName evidence="1">Uncharacterized protein</fullName>
    </submittedName>
</protein>
<dbReference type="RefSeq" id="WP_310408834.1">
    <property type="nucleotide sequence ID" value="NZ_JAVDYC010000001.1"/>
</dbReference>
<gene>
    <name evidence="1" type="ORF">J2S44_000610</name>
</gene>
<accession>A0AAE3ZKL1</accession>
<keyword evidence="2" id="KW-1185">Reference proteome</keyword>
<name>A0AAE3ZKL1_9ACTN</name>
<evidence type="ECO:0000313" key="2">
    <source>
        <dbReference type="Proteomes" id="UP001183629"/>
    </source>
</evidence>
<dbReference type="EMBL" id="JAVDYC010000001">
    <property type="protein sequence ID" value="MDR7320360.1"/>
    <property type="molecule type" value="Genomic_DNA"/>
</dbReference>
<reference evidence="1 2" key="1">
    <citation type="submission" date="2023-07" db="EMBL/GenBank/DDBJ databases">
        <title>Sequencing the genomes of 1000 actinobacteria strains.</title>
        <authorList>
            <person name="Klenk H.-P."/>
        </authorList>
    </citation>
    <scope>NUCLEOTIDE SEQUENCE [LARGE SCALE GENOMIC DNA]</scope>
    <source>
        <strain evidence="1 2">DSM 44711</strain>
    </source>
</reference>
<evidence type="ECO:0000313" key="1">
    <source>
        <dbReference type="EMBL" id="MDR7320360.1"/>
    </source>
</evidence>
<sequence length="263" mass="28794">MALVDLVDIGYRTGVMRRREVGGFPRALETAKMLLNGATASCSQPGDCAMTAALGTSARQALLALMVSVTKTSNPDLRAGYRVEIDRATRTELANEKLITWEKGVRGRIFIELTDKGWARAREEFTSPPPENLNGAWRLHYATLRHVALLLERTGAKIADLYVDADPGPDGTQPAPPPIEEQVRAAYRDLADPPGSVVRLPLLRDRLADVPRTELDEVLVEMDRRREIQLDPDPNRAGLTQDARSAAISIGGEDKHLISIGPS</sequence>
<proteinExistence type="predicted"/>
<organism evidence="1 2">
    <name type="scientific">Catenuloplanes niger</name>
    <dbReference type="NCBI Taxonomy" id="587534"/>
    <lineage>
        <taxon>Bacteria</taxon>
        <taxon>Bacillati</taxon>
        <taxon>Actinomycetota</taxon>
        <taxon>Actinomycetes</taxon>
        <taxon>Micromonosporales</taxon>
        <taxon>Micromonosporaceae</taxon>
        <taxon>Catenuloplanes</taxon>
    </lineage>
</organism>
<dbReference type="AlphaFoldDB" id="A0AAE3ZKL1"/>
<dbReference type="Proteomes" id="UP001183629">
    <property type="component" value="Unassembled WGS sequence"/>
</dbReference>
<comment type="caution">
    <text evidence="1">The sequence shown here is derived from an EMBL/GenBank/DDBJ whole genome shotgun (WGS) entry which is preliminary data.</text>
</comment>